<dbReference type="InterPro" id="IPR028082">
    <property type="entry name" value="Peripla_BP_I"/>
</dbReference>
<keyword evidence="3" id="KW-0804">Transcription</keyword>
<dbReference type="PANTHER" id="PTHR30146:SF152">
    <property type="entry name" value="TRANSCRIPTIONAL REGULATORY PROTEIN"/>
    <property type="match status" value="1"/>
</dbReference>
<protein>
    <submittedName>
        <fullName evidence="5">LacI family DNA-binding transcriptional regulator</fullName>
    </submittedName>
</protein>
<dbReference type="CDD" id="cd01392">
    <property type="entry name" value="HTH_LacI"/>
    <property type="match status" value="1"/>
</dbReference>
<dbReference type="PROSITE" id="PS50932">
    <property type="entry name" value="HTH_LACI_2"/>
    <property type="match status" value="1"/>
</dbReference>
<feature type="domain" description="HTH lacI-type" evidence="4">
    <location>
        <begin position="4"/>
        <end position="46"/>
    </location>
</feature>
<proteinExistence type="predicted"/>
<evidence type="ECO:0000313" key="6">
    <source>
        <dbReference type="Proteomes" id="UP001555786"/>
    </source>
</evidence>
<dbReference type="SUPFAM" id="SSF53822">
    <property type="entry name" value="Periplasmic binding protein-like I"/>
    <property type="match status" value="1"/>
</dbReference>
<dbReference type="SMART" id="SM00354">
    <property type="entry name" value="HTH_LACI"/>
    <property type="match status" value="1"/>
</dbReference>
<sequence>MKKATLADIAREAGVGTATVERVLNSRGNVTPATIEKVVQAMRQLGSTRALPQKYSGVLRVEVLMVRRETPFFTRLNEAFIRISESLDPSILLHRTFVDENAPASVAQRIAEPGFRRVGLIIVAPDHPEVRARLAQEREKGVAIVQIVSRIDGSHDAFVGIDNYAAGRTAAMLMAKMLRGASGHLAALCHNGVYEVHRERIRGFSDYLAEHAGDGLLFSQTLFGLDQDQRSAEVLDTALKRDPGIIGLYNAGGANAGVASVLERRKSGQPLMWVGHELTDESRLWLRSGLMDIVLDQAPETQARRAIDTVLRKIGFITVEVSSEPVRFYTITAENL</sequence>
<accession>A0ABV3PNM3</accession>
<keyword evidence="6" id="KW-1185">Reference proteome</keyword>
<evidence type="ECO:0000256" key="3">
    <source>
        <dbReference type="ARBA" id="ARBA00023163"/>
    </source>
</evidence>
<dbReference type="EMBL" id="JBFNQD010000005">
    <property type="protein sequence ID" value="MEW9307241.1"/>
    <property type="molecule type" value="Genomic_DNA"/>
</dbReference>
<dbReference type="GO" id="GO:0003677">
    <property type="term" value="F:DNA binding"/>
    <property type="evidence" value="ECO:0007669"/>
    <property type="project" value="UniProtKB-KW"/>
</dbReference>
<comment type="caution">
    <text evidence="5">The sequence shown here is derived from an EMBL/GenBank/DDBJ whole genome shotgun (WGS) entry which is preliminary data.</text>
</comment>
<dbReference type="PANTHER" id="PTHR30146">
    <property type="entry name" value="LACI-RELATED TRANSCRIPTIONAL REPRESSOR"/>
    <property type="match status" value="1"/>
</dbReference>
<dbReference type="PRINTS" id="PR00036">
    <property type="entry name" value="HTHLACI"/>
</dbReference>
<dbReference type="Pfam" id="PF00356">
    <property type="entry name" value="LacI"/>
    <property type="match status" value="1"/>
</dbReference>
<dbReference type="Gene3D" id="3.40.50.2300">
    <property type="match status" value="2"/>
</dbReference>
<evidence type="ECO:0000256" key="1">
    <source>
        <dbReference type="ARBA" id="ARBA00023015"/>
    </source>
</evidence>
<dbReference type="InterPro" id="IPR000843">
    <property type="entry name" value="HTH_LacI"/>
</dbReference>
<dbReference type="InterPro" id="IPR025997">
    <property type="entry name" value="SBP_2_dom"/>
</dbReference>
<dbReference type="RefSeq" id="WP_367624745.1">
    <property type="nucleotide sequence ID" value="NZ_JBFNQD010000005.1"/>
</dbReference>
<organism evidence="5 6">
    <name type="scientific">Labrys neptuniae</name>
    <dbReference type="NCBI Taxonomy" id="376174"/>
    <lineage>
        <taxon>Bacteria</taxon>
        <taxon>Pseudomonadati</taxon>
        <taxon>Pseudomonadota</taxon>
        <taxon>Alphaproteobacteria</taxon>
        <taxon>Hyphomicrobiales</taxon>
        <taxon>Xanthobacteraceae</taxon>
        <taxon>Labrys</taxon>
    </lineage>
</organism>
<reference evidence="5 6" key="1">
    <citation type="submission" date="2024-07" db="EMBL/GenBank/DDBJ databases">
        <title>Description of Labrys sedimenti sp. nov., isolated from a diclofenac-degrading enrichment culture.</title>
        <authorList>
            <person name="Tancsics A."/>
            <person name="Csepanyi A."/>
        </authorList>
    </citation>
    <scope>NUCLEOTIDE SEQUENCE [LARGE SCALE GENOMIC DNA]</scope>
    <source>
        <strain evidence="5 6">LMG 23578</strain>
    </source>
</reference>
<dbReference type="PROSITE" id="PS00356">
    <property type="entry name" value="HTH_LACI_1"/>
    <property type="match status" value="1"/>
</dbReference>
<dbReference type="Pfam" id="PF13407">
    <property type="entry name" value="Peripla_BP_4"/>
    <property type="match status" value="1"/>
</dbReference>
<dbReference type="InterPro" id="IPR010982">
    <property type="entry name" value="Lambda_DNA-bd_dom_sf"/>
</dbReference>
<dbReference type="CDD" id="cd06307">
    <property type="entry name" value="PBP1_sugar_binding"/>
    <property type="match status" value="1"/>
</dbReference>
<gene>
    <name evidence="5" type="ORF">ABXS05_16945</name>
</gene>
<evidence type="ECO:0000313" key="5">
    <source>
        <dbReference type="EMBL" id="MEW9307241.1"/>
    </source>
</evidence>
<dbReference type="Proteomes" id="UP001555786">
    <property type="component" value="Unassembled WGS sequence"/>
</dbReference>
<dbReference type="SUPFAM" id="SSF47413">
    <property type="entry name" value="lambda repressor-like DNA-binding domains"/>
    <property type="match status" value="1"/>
</dbReference>
<keyword evidence="1" id="KW-0805">Transcription regulation</keyword>
<evidence type="ECO:0000256" key="2">
    <source>
        <dbReference type="ARBA" id="ARBA00023125"/>
    </source>
</evidence>
<evidence type="ECO:0000259" key="4">
    <source>
        <dbReference type="PROSITE" id="PS50932"/>
    </source>
</evidence>
<dbReference type="Gene3D" id="1.10.260.40">
    <property type="entry name" value="lambda repressor-like DNA-binding domains"/>
    <property type="match status" value="1"/>
</dbReference>
<keyword evidence="2 5" id="KW-0238">DNA-binding</keyword>
<name>A0ABV3PNM3_9HYPH</name>